<dbReference type="GO" id="GO:0020037">
    <property type="term" value="F:heme binding"/>
    <property type="evidence" value="ECO:0007669"/>
    <property type="project" value="InterPro"/>
</dbReference>
<dbReference type="Gene3D" id="1.10.630.10">
    <property type="entry name" value="Cytochrome P450"/>
    <property type="match status" value="1"/>
</dbReference>
<comment type="caution">
    <text evidence="2">The sequence shown here is derived from an EMBL/GenBank/DDBJ whole genome shotgun (WGS) entry which is preliminary data.</text>
</comment>
<dbReference type="InterPro" id="IPR036396">
    <property type="entry name" value="Cyt_P450_sf"/>
</dbReference>
<dbReference type="PANTHER" id="PTHR46696">
    <property type="entry name" value="P450, PUTATIVE (EUROFUNG)-RELATED"/>
    <property type="match status" value="1"/>
</dbReference>
<evidence type="ECO:0000313" key="3">
    <source>
        <dbReference type="Proteomes" id="UP000566324"/>
    </source>
</evidence>
<name>A0A7W7B0B7_9SPHN</name>
<dbReference type="EMBL" id="JACHNZ010000012">
    <property type="protein sequence ID" value="MBB4631681.1"/>
    <property type="molecule type" value="Genomic_DNA"/>
</dbReference>
<sequence length="395" mass="45079">MPHDRTPRIETTAEALERDPYPIFRAMQSGSPIGWVEELNMWLVADYANVEAILRNTQDFVTGTPDSLIFDTFGDHMLTTEGAQHERFKSRFRAAFSPARIRASMAPGTAACSRMLLDNFVNFGHTEFRAAYASRLPVLSILMLFNMPLEEEKNLRTWYDGFEKALSNFARHQDIRARARTYVSEFHALVRRHIERVRTTPDDSLLSEVVHDPSEDRLDDTEICRNASIIFFGGISTVEAVILNCLYALCTYPDERDRLRRNPDMAPQAIEETLRWLAPVQSATRHVVRDIRVGETVFRAGDTVNCMLGAANRDPRVFEDPDSFRPGRANVRKHLGFALGPHFCLGSNLARLEATTAVRHILERCPDLHPSADHPMEIRGFEFRQPTALHLEWQT</sequence>
<dbReference type="SUPFAM" id="SSF48264">
    <property type="entry name" value="Cytochrome P450"/>
    <property type="match status" value="1"/>
</dbReference>
<protein>
    <submittedName>
        <fullName evidence="2">Cytochrome P450</fullName>
    </submittedName>
</protein>
<gene>
    <name evidence="2" type="ORF">GGQ98_001295</name>
</gene>
<dbReference type="InterPro" id="IPR001128">
    <property type="entry name" value="Cyt_P450"/>
</dbReference>
<comment type="similarity">
    <text evidence="1">Belongs to the cytochrome P450 family.</text>
</comment>
<dbReference type="AlphaFoldDB" id="A0A7W7B0B7"/>
<dbReference type="InterPro" id="IPR002397">
    <property type="entry name" value="Cyt_P450_B"/>
</dbReference>
<dbReference type="RefSeq" id="WP_184066811.1">
    <property type="nucleotide sequence ID" value="NZ_JACHNZ010000012.1"/>
</dbReference>
<dbReference type="PRINTS" id="PR00359">
    <property type="entry name" value="BP450"/>
</dbReference>
<reference evidence="2 3" key="1">
    <citation type="submission" date="2020-08" db="EMBL/GenBank/DDBJ databases">
        <title>Genomic Encyclopedia of Type Strains, Phase IV (KMG-IV): sequencing the most valuable type-strain genomes for metagenomic binning, comparative biology and taxonomic classification.</title>
        <authorList>
            <person name="Goeker M."/>
        </authorList>
    </citation>
    <scope>NUCLEOTIDE SEQUENCE [LARGE SCALE GENOMIC DNA]</scope>
    <source>
        <strain evidence="2 3">DSM 17328</strain>
    </source>
</reference>
<dbReference type="GO" id="GO:0004497">
    <property type="term" value="F:monooxygenase activity"/>
    <property type="evidence" value="ECO:0007669"/>
    <property type="project" value="InterPro"/>
</dbReference>
<evidence type="ECO:0000313" key="2">
    <source>
        <dbReference type="EMBL" id="MBB4631681.1"/>
    </source>
</evidence>
<organism evidence="2 3">
    <name type="scientific">Sphingosinicella soli</name>
    <dbReference type="NCBI Taxonomy" id="333708"/>
    <lineage>
        <taxon>Bacteria</taxon>
        <taxon>Pseudomonadati</taxon>
        <taxon>Pseudomonadota</taxon>
        <taxon>Alphaproteobacteria</taxon>
        <taxon>Sphingomonadales</taxon>
        <taxon>Sphingosinicellaceae</taxon>
        <taxon>Sphingosinicella</taxon>
    </lineage>
</organism>
<dbReference type="GO" id="GO:0016705">
    <property type="term" value="F:oxidoreductase activity, acting on paired donors, with incorporation or reduction of molecular oxygen"/>
    <property type="evidence" value="ECO:0007669"/>
    <property type="project" value="InterPro"/>
</dbReference>
<dbReference type="Pfam" id="PF00067">
    <property type="entry name" value="p450"/>
    <property type="match status" value="1"/>
</dbReference>
<proteinExistence type="inferred from homology"/>
<evidence type="ECO:0000256" key="1">
    <source>
        <dbReference type="ARBA" id="ARBA00010617"/>
    </source>
</evidence>
<dbReference type="GO" id="GO:0005506">
    <property type="term" value="F:iron ion binding"/>
    <property type="evidence" value="ECO:0007669"/>
    <property type="project" value="InterPro"/>
</dbReference>
<accession>A0A7W7B0B7</accession>
<dbReference type="PANTHER" id="PTHR46696:SF1">
    <property type="entry name" value="CYTOCHROME P450 YJIB-RELATED"/>
    <property type="match status" value="1"/>
</dbReference>
<dbReference type="Proteomes" id="UP000566324">
    <property type="component" value="Unassembled WGS sequence"/>
</dbReference>
<keyword evidence="3" id="KW-1185">Reference proteome</keyword>